<dbReference type="Proteomes" id="UP000603453">
    <property type="component" value="Unassembled WGS sequence"/>
</dbReference>
<feature type="compositionally biased region" description="Basic and acidic residues" evidence="1">
    <location>
        <begin position="180"/>
        <end position="238"/>
    </location>
</feature>
<reference evidence="3" key="1">
    <citation type="submission" date="2020-12" db="EMBL/GenBank/DDBJ databases">
        <title>Metabolic potential, ecology and presence of endohyphal bacteria is reflected in genomic diversity of Mucoromycotina.</title>
        <authorList>
            <person name="Muszewska A."/>
            <person name="Okrasinska A."/>
            <person name="Steczkiewicz K."/>
            <person name="Drgas O."/>
            <person name="Orlowska M."/>
            <person name="Perlinska-Lenart U."/>
            <person name="Aleksandrzak-Piekarczyk T."/>
            <person name="Szatraj K."/>
            <person name="Zielenkiewicz U."/>
            <person name="Pilsyk S."/>
            <person name="Malc E."/>
            <person name="Mieczkowski P."/>
            <person name="Kruszewska J.S."/>
            <person name="Biernat P."/>
            <person name="Pawlowska J."/>
        </authorList>
    </citation>
    <scope>NUCLEOTIDE SEQUENCE</scope>
    <source>
        <strain evidence="3">WA0000017839</strain>
    </source>
</reference>
<protein>
    <recommendedName>
        <fullName evidence="2">SHSP domain-containing protein</fullName>
    </recommendedName>
</protein>
<proteinExistence type="predicted"/>
<evidence type="ECO:0000256" key="1">
    <source>
        <dbReference type="SAM" id="MobiDB-lite"/>
    </source>
</evidence>
<dbReference type="InterPro" id="IPR008978">
    <property type="entry name" value="HSP20-like_chaperone"/>
</dbReference>
<dbReference type="OrthoDB" id="1431247at2759"/>
<evidence type="ECO:0000313" key="3">
    <source>
        <dbReference type="EMBL" id="KAG2213086.1"/>
    </source>
</evidence>
<feature type="domain" description="SHSP" evidence="2">
    <location>
        <begin position="253"/>
        <end position="312"/>
    </location>
</feature>
<organism evidence="3 4">
    <name type="scientific">Mucor saturninus</name>
    <dbReference type="NCBI Taxonomy" id="64648"/>
    <lineage>
        <taxon>Eukaryota</taxon>
        <taxon>Fungi</taxon>
        <taxon>Fungi incertae sedis</taxon>
        <taxon>Mucoromycota</taxon>
        <taxon>Mucoromycotina</taxon>
        <taxon>Mucoromycetes</taxon>
        <taxon>Mucorales</taxon>
        <taxon>Mucorineae</taxon>
        <taxon>Mucoraceae</taxon>
        <taxon>Mucor</taxon>
    </lineage>
</organism>
<gene>
    <name evidence="3" type="ORF">INT47_011235</name>
</gene>
<name>A0A8H7RL05_9FUNG</name>
<sequence>MATGQRLFTDAFRDMQRAVETFRSGSYPPSDVIDHAEYFTLEAELPGYTKNNIKFEVVDTRTLILSGSLNDDEYEAHHQSDSSRTVHCEAHGKSAGPVCKSCEAGLIKAEEAQERLAKDAQAVKVEQAQAAQKAAQVETAQKNKEAQQAGMATAAQATKATDSQKSMMEKAKDVVNTQAKKLESKVKKSEAEEAKKAEEVEAQKVEETQAKKAQDTQTEDTEKKKAQEAKAKDDEYQREQAQAQKEQQEVEKSRQRKAQYLIRERNPAESFSRQYNFHTHIKSEGIKARFQDGILKAIVPKVNIEKHQQINID</sequence>
<dbReference type="AlphaFoldDB" id="A0A8H7RL05"/>
<evidence type="ECO:0000259" key="2">
    <source>
        <dbReference type="Pfam" id="PF00011"/>
    </source>
</evidence>
<dbReference type="SUPFAM" id="SSF49764">
    <property type="entry name" value="HSP20-like chaperones"/>
    <property type="match status" value="2"/>
</dbReference>
<dbReference type="InterPro" id="IPR002068">
    <property type="entry name" value="A-crystallin/Hsp20_dom"/>
</dbReference>
<keyword evidence="4" id="KW-1185">Reference proteome</keyword>
<feature type="compositionally biased region" description="Low complexity" evidence="1">
    <location>
        <begin position="148"/>
        <end position="161"/>
    </location>
</feature>
<dbReference type="EMBL" id="JAEPRD010000004">
    <property type="protein sequence ID" value="KAG2213086.1"/>
    <property type="molecule type" value="Genomic_DNA"/>
</dbReference>
<dbReference type="Gene3D" id="2.60.40.790">
    <property type="match status" value="2"/>
</dbReference>
<evidence type="ECO:0000313" key="4">
    <source>
        <dbReference type="Proteomes" id="UP000603453"/>
    </source>
</evidence>
<comment type="caution">
    <text evidence="3">The sequence shown here is derived from an EMBL/GenBank/DDBJ whole genome shotgun (WGS) entry which is preliminary data.</text>
</comment>
<accession>A0A8H7RL05</accession>
<feature type="region of interest" description="Disordered" evidence="1">
    <location>
        <begin position="148"/>
        <end position="257"/>
    </location>
</feature>
<dbReference type="Pfam" id="PF00011">
    <property type="entry name" value="HSP20"/>
    <property type="match status" value="1"/>
</dbReference>